<organism evidence="1">
    <name type="scientific">marine sediment metagenome</name>
    <dbReference type="NCBI Taxonomy" id="412755"/>
    <lineage>
        <taxon>unclassified sequences</taxon>
        <taxon>metagenomes</taxon>
        <taxon>ecological metagenomes</taxon>
    </lineage>
</organism>
<proteinExistence type="predicted"/>
<comment type="caution">
    <text evidence="1">The sequence shown here is derived from an EMBL/GenBank/DDBJ whole genome shotgun (WGS) entry which is preliminary data.</text>
</comment>
<dbReference type="AlphaFoldDB" id="A0A0F9Q8H2"/>
<accession>A0A0F9Q8H2</accession>
<dbReference type="EMBL" id="LAZR01002185">
    <property type="protein sequence ID" value="KKN33362.1"/>
    <property type="molecule type" value="Genomic_DNA"/>
</dbReference>
<protein>
    <recommendedName>
        <fullName evidence="2">MULE transposase domain-containing protein</fullName>
    </recommendedName>
</protein>
<sequence>MPVSLSRRLPRFNGTSIILDFPERPICEHCKKPMRIVSSPKPKLIVGLRENYEVRKVYYRCGQALCPGGDEPYITPENPVYPSKSHYDYEIYAKVSELRWKYKLTYEEIVKEMEDQFGILINHSMIEKILKIYEIGCSEKFKPDYTRKINLNGGILLTIDGMKPLKGHKPLYAAFDYFTGLTIYAKRLTSESQKNISTFLLNAKKRIQDELNAKIIGVVSDALVAQRKAIEEVLPNVPHCLCHFHFFKLIFKAPKALDSSLMTQTRKFLRNLFYLKKKEIYSAKDWEWEPISSFTKELLEILKSLSNWKARPKDPYFVGLTLYSRLKDIFRVLDLCVKDLDAENKELKDEKIIRSLHLKIKEFFKTKLNELKELRAIRKHLTSLKVILEDPNASAGEALKYLETYCENLEGYYSKMECGPIEKQFISELLKFVESKGEKLFNFKRIEGAPRTNNSHELMYKQLKHFLRRVIGYQTAKSYLLSHGERIVFVNHTESFEGILTIIKTIDHKLAREI</sequence>
<evidence type="ECO:0008006" key="2">
    <source>
        <dbReference type="Google" id="ProtNLM"/>
    </source>
</evidence>
<gene>
    <name evidence="1" type="ORF">LCGC14_0804520</name>
</gene>
<evidence type="ECO:0000313" key="1">
    <source>
        <dbReference type="EMBL" id="KKN33362.1"/>
    </source>
</evidence>
<reference evidence="1" key="1">
    <citation type="journal article" date="2015" name="Nature">
        <title>Complex archaea that bridge the gap between prokaryotes and eukaryotes.</title>
        <authorList>
            <person name="Spang A."/>
            <person name="Saw J.H."/>
            <person name="Jorgensen S.L."/>
            <person name="Zaremba-Niedzwiedzka K."/>
            <person name="Martijn J."/>
            <person name="Lind A.E."/>
            <person name="van Eijk R."/>
            <person name="Schleper C."/>
            <person name="Guy L."/>
            <person name="Ettema T.J."/>
        </authorList>
    </citation>
    <scope>NUCLEOTIDE SEQUENCE</scope>
</reference>
<name>A0A0F9Q8H2_9ZZZZ</name>